<dbReference type="InterPro" id="IPR013106">
    <property type="entry name" value="Ig_V-set"/>
</dbReference>
<dbReference type="Pfam" id="PF07686">
    <property type="entry name" value="V-set"/>
    <property type="match status" value="1"/>
</dbReference>
<evidence type="ECO:0000259" key="1">
    <source>
        <dbReference type="PROSITE" id="PS50835"/>
    </source>
</evidence>
<feature type="domain" description="Ig-like" evidence="1">
    <location>
        <begin position="12"/>
        <end position="132"/>
    </location>
</feature>
<proteinExistence type="predicted"/>
<evidence type="ECO:0000313" key="2">
    <source>
        <dbReference type="EMBL" id="KAF0295530.1"/>
    </source>
</evidence>
<keyword evidence="3" id="KW-1185">Reference proteome</keyword>
<comment type="caution">
    <text evidence="2">The sequence shown here is derived from an EMBL/GenBank/DDBJ whole genome shotgun (WGS) entry which is preliminary data.</text>
</comment>
<protein>
    <recommendedName>
        <fullName evidence="1">Ig-like domain-containing protein</fullName>
    </recommendedName>
</protein>
<dbReference type="EMBL" id="VIIS01001614">
    <property type="protein sequence ID" value="KAF0295530.1"/>
    <property type="molecule type" value="Genomic_DNA"/>
</dbReference>
<dbReference type="InterPro" id="IPR007110">
    <property type="entry name" value="Ig-like_dom"/>
</dbReference>
<dbReference type="OrthoDB" id="6378823at2759"/>
<organism evidence="2 3">
    <name type="scientific">Amphibalanus amphitrite</name>
    <name type="common">Striped barnacle</name>
    <name type="synonym">Balanus amphitrite</name>
    <dbReference type="NCBI Taxonomy" id="1232801"/>
    <lineage>
        <taxon>Eukaryota</taxon>
        <taxon>Metazoa</taxon>
        <taxon>Ecdysozoa</taxon>
        <taxon>Arthropoda</taxon>
        <taxon>Crustacea</taxon>
        <taxon>Multicrustacea</taxon>
        <taxon>Cirripedia</taxon>
        <taxon>Thoracica</taxon>
        <taxon>Thoracicalcarea</taxon>
        <taxon>Balanomorpha</taxon>
        <taxon>Balanoidea</taxon>
        <taxon>Balanidae</taxon>
        <taxon>Amphibalaninae</taxon>
        <taxon>Amphibalanus</taxon>
    </lineage>
</organism>
<dbReference type="PANTHER" id="PTHR23278:SF19">
    <property type="entry name" value="OBSCURIN"/>
    <property type="match status" value="1"/>
</dbReference>
<dbReference type="Gene3D" id="2.60.40.10">
    <property type="entry name" value="Immunoglobulins"/>
    <property type="match status" value="1"/>
</dbReference>
<evidence type="ECO:0000313" key="3">
    <source>
        <dbReference type="Proteomes" id="UP000440578"/>
    </source>
</evidence>
<dbReference type="InterPro" id="IPR036179">
    <property type="entry name" value="Ig-like_dom_sf"/>
</dbReference>
<dbReference type="InterPro" id="IPR003599">
    <property type="entry name" value="Ig_sub"/>
</dbReference>
<name>A0A6A4VVV4_AMPAM</name>
<dbReference type="PANTHER" id="PTHR23278">
    <property type="entry name" value="SIDESTEP PROTEIN"/>
    <property type="match status" value="1"/>
</dbReference>
<dbReference type="SMART" id="SM00409">
    <property type="entry name" value="IG"/>
    <property type="match status" value="1"/>
</dbReference>
<sequence length="190" mass="21071">MFSHLHGADHDPALTGRLSAPTGHVTEVVGVMGRPADLPCDTSSSDPADQATLVLWYKDGESIPMYSFDGRGGRPLADRTVGAPPPRDVLFVTHTERPALRLAAVTAHDEGHYRCRVDFRNSQTRNYRINLTVIVPPERPIILYNTRTVTGRIGPLQEDEPLELVCLSQGGKSLFTYFFECICCWRYADG</sequence>
<dbReference type="Proteomes" id="UP000440578">
    <property type="component" value="Unassembled WGS sequence"/>
</dbReference>
<dbReference type="SUPFAM" id="SSF48726">
    <property type="entry name" value="Immunoglobulin"/>
    <property type="match status" value="1"/>
</dbReference>
<dbReference type="PROSITE" id="PS50835">
    <property type="entry name" value="IG_LIKE"/>
    <property type="match status" value="1"/>
</dbReference>
<accession>A0A6A4VVV4</accession>
<dbReference type="AlphaFoldDB" id="A0A6A4VVV4"/>
<gene>
    <name evidence="2" type="ORF">FJT64_006970</name>
</gene>
<dbReference type="InterPro" id="IPR013783">
    <property type="entry name" value="Ig-like_fold"/>
</dbReference>
<reference evidence="2 3" key="1">
    <citation type="submission" date="2019-07" db="EMBL/GenBank/DDBJ databases">
        <title>Draft genome assembly of a fouling barnacle, Amphibalanus amphitrite (Darwin, 1854): The first reference genome for Thecostraca.</title>
        <authorList>
            <person name="Kim W."/>
        </authorList>
    </citation>
    <scope>NUCLEOTIDE SEQUENCE [LARGE SCALE GENOMIC DNA]</scope>
    <source>
        <strain evidence="2">SNU_AA5</strain>
        <tissue evidence="2">Soma without cirri and trophi</tissue>
    </source>
</reference>